<evidence type="ECO:0000313" key="4">
    <source>
        <dbReference type="EMBL" id="TGG95062.1"/>
    </source>
</evidence>
<dbReference type="InterPro" id="IPR016181">
    <property type="entry name" value="Acyl_CoA_acyltransferase"/>
</dbReference>
<gene>
    <name evidence="4" type="ORF">E4656_01130</name>
</gene>
<dbReference type="AlphaFoldDB" id="A0A4Z0WA81"/>
<dbReference type="GO" id="GO:0016747">
    <property type="term" value="F:acyltransferase activity, transferring groups other than amino-acyl groups"/>
    <property type="evidence" value="ECO:0007669"/>
    <property type="project" value="InterPro"/>
</dbReference>
<dbReference type="InterPro" id="IPR000182">
    <property type="entry name" value="GNAT_dom"/>
</dbReference>
<proteinExistence type="predicted"/>
<keyword evidence="2" id="KW-0012">Acyltransferase</keyword>
<dbReference type="Proteomes" id="UP000297475">
    <property type="component" value="Unassembled WGS sequence"/>
</dbReference>
<evidence type="ECO:0000256" key="2">
    <source>
        <dbReference type="ARBA" id="ARBA00023315"/>
    </source>
</evidence>
<reference evidence="4 5" key="1">
    <citation type="submission" date="2019-04" db="EMBL/GenBank/DDBJ databases">
        <title>Natronospirillum operosus gen. nov., sp. nov., a haloalkaliphilic satellite isolated from decaying biomass of laboratory culture of cyanobacterium Geitlerinema sp. and proposal of Natronospirillaceae fam. nov. and Saccharospirillaceae fam. nov.</title>
        <authorList>
            <person name="Kevbrin V."/>
            <person name="Boltyanskaya Y."/>
            <person name="Koziaeva V."/>
            <person name="Grouzdev D.S."/>
            <person name="Park M."/>
            <person name="Cho J."/>
        </authorList>
    </citation>
    <scope>NUCLEOTIDE SEQUENCE [LARGE SCALE GENOMIC DNA]</scope>
    <source>
        <strain evidence="4 5">G-116</strain>
    </source>
</reference>
<protein>
    <submittedName>
        <fullName evidence="4">GNAT family N-acetyltransferase</fullName>
    </submittedName>
</protein>
<evidence type="ECO:0000256" key="1">
    <source>
        <dbReference type="ARBA" id="ARBA00022679"/>
    </source>
</evidence>
<feature type="domain" description="N-acetyltransferase" evidence="3">
    <location>
        <begin position="21"/>
        <end position="174"/>
    </location>
</feature>
<dbReference type="Gene3D" id="3.40.630.30">
    <property type="match status" value="1"/>
</dbReference>
<sequence>MTAEFDGPACRGQDQGVEMAGIIRQAALSDAEAITGVLRRSIAELCRADHKGDEELLQQWLANKTPDNVAKWLGSGSTTAWVAELDHRVVGVGMLSRPGEVLLCYVTPEVIGKGMGYQLLQCMLQAANGWGLKRVFLESTATAQNFYLCNGFEPAGEPVMSGRMWGYPMQREVAFG</sequence>
<evidence type="ECO:0000259" key="3">
    <source>
        <dbReference type="PROSITE" id="PS51186"/>
    </source>
</evidence>
<dbReference type="CDD" id="cd04301">
    <property type="entry name" value="NAT_SF"/>
    <property type="match status" value="1"/>
</dbReference>
<dbReference type="PROSITE" id="PS51186">
    <property type="entry name" value="GNAT"/>
    <property type="match status" value="1"/>
</dbReference>
<dbReference type="EMBL" id="SRMF01000001">
    <property type="protein sequence ID" value="TGG95062.1"/>
    <property type="molecule type" value="Genomic_DNA"/>
</dbReference>
<keyword evidence="1 4" id="KW-0808">Transferase</keyword>
<dbReference type="SUPFAM" id="SSF55729">
    <property type="entry name" value="Acyl-CoA N-acyltransferases (Nat)"/>
    <property type="match status" value="1"/>
</dbReference>
<dbReference type="InterPro" id="IPR050832">
    <property type="entry name" value="Bact_Acetyltransf"/>
</dbReference>
<organism evidence="4 5">
    <name type="scientific">Natronospirillum operosum</name>
    <dbReference type="NCBI Taxonomy" id="2759953"/>
    <lineage>
        <taxon>Bacteria</taxon>
        <taxon>Pseudomonadati</taxon>
        <taxon>Pseudomonadota</taxon>
        <taxon>Gammaproteobacteria</taxon>
        <taxon>Oceanospirillales</taxon>
        <taxon>Natronospirillaceae</taxon>
        <taxon>Natronospirillum</taxon>
    </lineage>
</organism>
<dbReference type="PANTHER" id="PTHR43877">
    <property type="entry name" value="AMINOALKYLPHOSPHONATE N-ACETYLTRANSFERASE-RELATED-RELATED"/>
    <property type="match status" value="1"/>
</dbReference>
<evidence type="ECO:0000313" key="5">
    <source>
        <dbReference type="Proteomes" id="UP000297475"/>
    </source>
</evidence>
<name>A0A4Z0WA81_9GAMM</name>
<accession>A0A4Z0WA81</accession>
<dbReference type="OrthoDB" id="9789081at2"/>
<dbReference type="Pfam" id="PF13673">
    <property type="entry name" value="Acetyltransf_10"/>
    <property type="match status" value="1"/>
</dbReference>
<keyword evidence="5" id="KW-1185">Reference proteome</keyword>
<comment type="caution">
    <text evidence="4">The sequence shown here is derived from an EMBL/GenBank/DDBJ whole genome shotgun (WGS) entry which is preliminary data.</text>
</comment>
<dbReference type="PANTHER" id="PTHR43877:SF2">
    <property type="entry name" value="AMINOALKYLPHOSPHONATE N-ACETYLTRANSFERASE-RELATED"/>
    <property type="match status" value="1"/>
</dbReference>